<dbReference type="GO" id="GO:0006508">
    <property type="term" value="P:proteolysis"/>
    <property type="evidence" value="ECO:0007669"/>
    <property type="project" value="UniProtKB-KW"/>
</dbReference>
<gene>
    <name evidence="8" type="ORF">ACHAWO_003770</name>
</gene>
<keyword evidence="4" id="KW-0378">Hydrolase</keyword>
<dbReference type="AlphaFoldDB" id="A0ABD3ND44"/>
<dbReference type="InterPro" id="IPR050430">
    <property type="entry name" value="Peptidase_S1"/>
</dbReference>
<protein>
    <recommendedName>
        <fullName evidence="7">Peptidase S1 domain-containing protein</fullName>
    </recommendedName>
</protein>
<dbReference type="InterPro" id="IPR001314">
    <property type="entry name" value="Peptidase_S1A"/>
</dbReference>
<evidence type="ECO:0000256" key="5">
    <source>
        <dbReference type="SAM" id="MobiDB-lite"/>
    </source>
</evidence>
<dbReference type="SUPFAM" id="SSF50494">
    <property type="entry name" value="Trypsin-like serine proteases"/>
    <property type="match status" value="1"/>
</dbReference>
<dbReference type="PRINTS" id="PR00722">
    <property type="entry name" value="CHYMOTRYPSIN"/>
</dbReference>
<keyword evidence="9" id="KW-1185">Reference proteome</keyword>
<dbReference type="Pfam" id="PF00089">
    <property type="entry name" value="Trypsin"/>
    <property type="match status" value="1"/>
</dbReference>
<dbReference type="PROSITE" id="PS50240">
    <property type="entry name" value="TRYPSIN_DOM"/>
    <property type="match status" value="1"/>
</dbReference>
<dbReference type="Gene3D" id="2.40.10.10">
    <property type="entry name" value="Trypsin-like serine proteases"/>
    <property type="match status" value="1"/>
</dbReference>
<evidence type="ECO:0000259" key="7">
    <source>
        <dbReference type="PROSITE" id="PS50240"/>
    </source>
</evidence>
<evidence type="ECO:0000313" key="9">
    <source>
        <dbReference type="Proteomes" id="UP001530400"/>
    </source>
</evidence>
<feature type="signal peptide" evidence="6">
    <location>
        <begin position="1"/>
        <end position="23"/>
    </location>
</feature>
<dbReference type="Proteomes" id="UP001530400">
    <property type="component" value="Unassembled WGS sequence"/>
</dbReference>
<reference evidence="8 9" key="1">
    <citation type="submission" date="2024-10" db="EMBL/GenBank/DDBJ databases">
        <title>Updated reference genomes for cyclostephanoid diatoms.</title>
        <authorList>
            <person name="Roberts W.R."/>
            <person name="Alverson A.J."/>
        </authorList>
    </citation>
    <scope>NUCLEOTIDE SEQUENCE [LARGE SCALE GENOMIC DNA]</scope>
    <source>
        <strain evidence="8 9">AJA010-31</strain>
    </source>
</reference>
<proteinExistence type="inferred from homology"/>
<feature type="domain" description="Peptidase S1" evidence="7">
    <location>
        <begin position="58"/>
        <end position="295"/>
    </location>
</feature>
<dbReference type="PANTHER" id="PTHR24276:SF91">
    <property type="entry name" value="AT26814P-RELATED"/>
    <property type="match status" value="1"/>
</dbReference>
<evidence type="ECO:0000256" key="2">
    <source>
        <dbReference type="ARBA" id="ARBA00023026"/>
    </source>
</evidence>
<dbReference type="FunFam" id="2.40.10.10:FF:000178">
    <property type="entry name" value="Trypsin-like serine protease"/>
    <property type="match status" value="1"/>
</dbReference>
<dbReference type="PROSITE" id="PS00134">
    <property type="entry name" value="TRYPSIN_HIS"/>
    <property type="match status" value="1"/>
</dbReference>
<dbReference type="InterPro" id="IPR009003">
    <property type="entry name" value="Peptidase_S1_PA"/>
</dbReference>
<dbReference type="Gene3D" id="2.60.120.260">
    <property type="entry name" value="Galactose-binding domain-like"/>
    <property type="match status" value="1"/>
</dbReference>
<comment type="similarity">
    <text evidence="1">Belongs to the peptidase S1 family.</text>
</comment>
<comment type="caution">
    <text evidence="8">The sequence shown here is derived from an EMBL/GenBank/DDBJ whole genome shotgun (WGS) entry which is preliminary data.</text>
</comment>
<dbReference type="CDD" id="cd00190">
    <property type="entry name" value="Tryp_SPc"/>
    <property type="match status" value="1"/>
</dbReference>
<keyword evidence="6" id="KW-0732">Signal</keyword>
<dbReference type="InterPro" id="IPR043504">
    <property type="entry name" value="Peptidase_S1_PA_chymotrypsin"/>
</dbReference>
<evidence type="ECO:0000256" key="6">
    <source>
        <dbReference type="SAM" id="SignalP"/>
    </source>
</evidence>
<feature type="region of interest" description="Disordered" evidence="5">
    <location>
        <begin position="300"/>
        <end position="337"/>
    </location>
</feature>
<keyword evidence="4" id="KW-0720">Serine protease</keyword>
<dbReference type="InterPro" id="IPR018114">
    <property type="entry name" value="TRYPSIN_HIS"/>
</dbReference>
<feature type="compositionally biased region" description="Pro residues" evidence="5">
    <location>
        <begin position="313"/>
        <end position="328"/>
    </location>
</feature>
<evidence type="ECO:0000256" key="3">
    <source>
        <dbReference type="ARBA" id="ARBA00023157"/>
    </source>
</evidence>
<evidence type="ECO:0000256" key="4">
    <source>
        <dbReference type="RuleBase" id="RU363034"/>
    </source>
</evidence>
<dbReference type="InterPro" id="IPR001254">
    <property type="entry name" value="Trypsin_dom"/>
</dbReference>
<dbReference type="PANTHER" id="PTHR24276">
    <property type="entry name" value="POLYSERASE-RELATED"/>
    <property type="match status" value="1"/>
</dbReference>
<organism evidence="8 9">
    <name type="scientific">Cyclotella atomus</name>
    <dbReference type="NCBI Taxonomy" id="382360"/>
    <lineage>
        <taxon>Eukaryota</taxon>
        <taxon>Sar</taxon>
        <taxon>Stramenopiles</taxon>
        <taxon>Ochrophyta</taxon>
        <taxon>Bacillariophyta</taxon>
        <taxon>Coscinodiscophyceae</taxon>
        <taxon>Thalassiosirophycidae</taxon>
        <taxon>Stephanodiscales</taxon>
        <taxon>Stephanodiscaceae</taxon>
        <taxon>Cyclotella</taxon>
    </lineage>
</organism>
<keyword evidence="3" id="KW-1015">Disulfide bond</keyword>
<sequence length="485" mass="52970">MKLLLSTSVQLLIASQFLMESDASLRGRALSFFAENLASSSQSVEDERDDSDSMETRIIGGSVSKQGRYSYAVSLQDGIGHFCGGTLIARDVVLTAAHCQGGKYDVIIGRHDLESRDGESIAMDYEVPYPKYNDKTTDGDFNLVFLKNPTKEKVSLVNINFDSNSPSVGEEVYVMGWGDTTSDDYTQKLANKLMDVSVNVISNKDCDASQGQIGGWFDNYNNQISDNMLCARDNGEDACQGDSGGPLVIRGKDGSGADDVQVGIVSWGVGCANKNFPGVYSRISEAHEWIKREVCSKSQDPPASLCGGGESEPNPPSSDPSPPNPSPPSTGGSNGKWQTVLYENFDKGYGSFTRGGRHAKFYKSAKFRDGVIGIQNGKGPKSSFYSEDIRLDGKSDVKVTFSYMAISMEDNDSFCLDYSTDSGNKWNEVDCWSTSMSDFNNKIWQDDVSVTFSAKNADEVNIRFRCNGNSNKDDVLFDEIEVEAK</sequence>
<dbReference type="SMART" id="SM00020">
    <property type="entry name" value="Tryp_SPc"/>
    <property type="match status" value="1"/>
</dbReference>
<name>A0ABD3ND44_9STRA</name>
<keyword evidence="4" id="KW-0645">Protease</keyword>
<dbReference type="EMBL" id="JALLPJ020001239">
    <property type="protein sequence ID" value="KAL3773288.1"/>
    <property type="molecule type" value="Genomic_DNA"/>
</dbReference>
<feature type="chain" id="PRO_5044762188" description="Peptidase S1 domain-containing protein" evidence="6">
    <location>
        <begin position="24"/>
        <end position="485"/>
    </location>
</feature>
<evidence type="ECO:0000313" key="8">
    <source>
        <dbReference type="EMBL" id="KAL3773288.1"/>
    </source>
</evidence>
<dbReference type="GO" id="GO:0008236">
    <property type="term" value="F:serine-type peptidase activity"/>
    <property type="evidence" value="ECO:0007669"/>
    <property type="project" value="UniProtKB-KW"/>
</dbReference>
<dbReference type="InterPro" id="IPR033116">
    <property type="entry name" value="TRYPSIN_SER"/>
</dbReference>
<evidence type="ECO:0000256" key="1">
    <source>
        <dbReference type="ARBA" id="ARBA00007664"/>
    </source>
</evidence>
<accession>A0ABD3ND44</accession>
<dbReference type="PROSITE" id="PS00135">
    <property type="entry name" value="TRYPSIN_SER"/>
    <property type="match status" value="1"/>
</dbReference>
<keyword evidence="2" id="KW-0843">Virulence</keyword>